<keyword evidence="2" id="KW-0472">Membrane</keyword>
<dbReference type="PANTHER" id="PTHR42928:SF5">
    <property type="entry name" value="BLR1237 PROTEIN"/>
    <property type="match status" value="1"/>
</dbReference>
<dbReference type="CDD" id="cd13578">
    <property type="entry name" value="PBP2_Bug27"/>
    <property type="match status" value="1"/>
</dbReference>
<reference evidence="4" key="1">
    <citation type="submission" date="2022-09" db="EMBL/GenBank/DDBJ databases">
        <title>The complete genome of Acidovorax sp. 5MLIR.</title>
        <authorList>
            <person name="Liu L."/>
            <person name="Yue J."/>
            <person name="Yang F."/>
            <person name="Yuan J."/>
            <person name="Li L."/>
        </authorList>
    </citation>
    <scope>NUCLEOTIDE SEQUENCE</scope>
    <source>
        <strain evidence="4">5MLIR</strain>
        <plasmid evidence="4">unnamed1</plasmid>
    </source>
</reference>
<evidence type="ECO:0000256" key="1">
    <source>
        <dbReference type="ARBA" id="ARBA00006987"/>
    </source>
</evidence>
<protein>
    <submittedName>
        <fullName evidence="4">Tripartite tricarboxylate transporter substrate binding protein</fullName>
    </submittedName>
</protein>
<dbReference type="PIRSF" id="PIRSF017082">
    <property type="entry name" value="YflP"/>
    <property type="match status" value="1"/>
</dbReference>
<keyword evidence="2" id="KW-1133">Transmembrane helix</keyword>
<organism evidence="4 5">
    <name type="scientific">Comamonas endophytica</name>
    <dbReference type="NCBI Taxonomy" id="2949090"/>
    <lineage>
        <taxon>Bacteria</taxon>
        <taxon>Pseudomonadati</taxon>
        <taxon>Pseudomonadota</taxon>
        <taxon>Betaproteobacteria</taxon>
        <taxon>Burkholderiales</taxon>
        <taxon>Comamonadaceae</taxon>
        <taxon>Comamonas</taxon>
    </lineage>
</organism>
<dbReference type="InterPro" id="IPR005064">
    <property type="entry name" value="BUG"/>
</dbReference>
<dbReference type="EMBL" id="CP106882">
    <property type="protein sequence ID" value="UYG53631.1"/>
    <property type="molecule type" value="Genomic_DNA"/>
</dbReference>
<keyword evidence="4" id="KW-0614">Plasmid</keyword>
<dbReference type="RefSeq" id="WP_231044812.1">
    <property type="nucleotide sequence ID" value="NZ_CP106882.1"/>
</dbReference>
<dbReference type="PANTHER" id="PTHR42928">
    <property type="entry name" value="TRICARBOXYLATE-BINDING PROTEIN"/>
    <property type="match status" value="1"/>
</dbReference>
<gene>
    <name evidence="4" type="ORF">M9799_16945</name>
    <name evidence="3" type="ORF">M9799_19680</name>
</gene>
<dbReference type="EMBL" id="CP106882">
    <property type="protein sequence ID" value="UYG53586.1"/>
    <property type="molecule type" value="Genomic_DNA"/>
</dbReference>
<dbReference type="Pfam" id="PF03401">
    <property type="entry name" value="TctC"/>
    <property type="match status" value="1"/>
</dbReference>
<comment type="similarity">
    <text evidence="1">Belongs to the UPF0065 (bug) family.</text>
</comment>
<sequence length="340" mass="35625">MDIRTKETTQMHANQQRRFFLAPIVAMVGALAIPGAAWSAQEAWPSRTITYTVPFTPGGATDIIGRLYSVHLAKMLDVPVVVENIGGTGGSIGSAKVARAKPDGYSIVGGTISSHSINASIYPNTGYDPVKSFSPIIMTGSLPNVLVVRADSPHKSVQDLINAARKTDAKLAFGSAGVGSSQHLTGELFNNSSGTKMLHVPYKGSGPALQALMGGEIDLLFDNITAAAPLVKAGTLRALAVTSKKESATLPGVKPLDQLGLPGFEVISWQAVFAPAGTPRATIDKLYQAMSETLRIPAVRSQLEGLGIEVSGEGPDALAAFQKKEVDKWAAIAKTANIKP</sequence>
<dbReference type="SUPFAM" id="SSF53850">
    <property type="entry name" value="Periplasmic binding protein-like II"/>
    <property type="match status" value="1"/>
</dbReference>
<feature type="transmembrane region" description="Helical" evidence="2">
    <location>
        <begin position="20"/>
        <end position="40"/>
    </location>
</feature>
<proteinExistence type="inferred from homology"/>
<dbReference type="InterPro" id="IPR042100">
    <property type="entry name" value="Bug_dom1"/>
</dbReference>
<evidence type="ECO:0000313" key="3">
    <source>
        <dbReference type="EMBL" id="UYG53586.1"/>
    </source>
</evidence>
<dbReference type="Gene3D" id="3.40.190.150">
    <property type="entry name" value="Bordetella uptake gene, domain 1"/>
    <property type="match status" value="1"/>
</dbReference>
<evidence type="ECO:0000256" key="2">
    <source>
        <dbReference type="SAM" id="Phobius"/>
    </source>
</evidence>
<evidence type="ECO:0000313" key="4">
    <source>
        <dbReference type="EMBL" id="UYG53631.1"/>
    </source>
</evidence>
<keyword evidence="5" id="KW-1185">Reference proteome</keyword>
<dbReference type="Proteomes" id="UP001162800">
    <property type="component" value="Plasmid unnamed1"/>
</dbReference>
<name>A0ABY6GFF3_9BURK</name>
<evidence type="ECO:0000313" key="5">
    <source>
        <dbReference type="Proteomes" id="UP001162800"/>
    </source>
</evidence>
<keyword evidence="2" id="KW-0812">Transmembrane</keyword>
<accession>A0ABY6GFF3</accession>
<dbReference type="Gene3D" id="3.40.190.10">
    <property type="entry name" value="Periplasmic binding protein-like II"/>
    <property type="match status" value="1"/>
</dbReference>
<geneLocation type="plasmid" evidence="4 5">
    <name>unnamed1</name>
</geneLocation>